<dbReference type="InterPro" id="IPR013767">
    <property type="entry name" value="PAS_fold"/>
</dbReference>
<dbReference type="InterPro" id="IPR000014">
    <property type="entry name" value="PAS"/>
</dbReference>
<dbReference type="NCBIfam" id="TIGR00229">
    <property type="entry name" value="sensory_box"/>
    <property type="match status" value="2"/>
</dbReference>
<dbReference type="PROSITE" id="PS50112">
    <property type="entry name" value="PAS"/>
    <property type="match status" value="2"/>
</dbReference>
<dbReference type="InterPro" id="IPR035965">
    <property type="entry name" value="PAS-like_dom_sf"/>
</dbReference>
<feature type="domain" description="PAS" evidence="1">
    <location>
        <begin position="344"/>
        <end position="416"/>
    </location>
</feature>
<name>A0A840S889_9BURK</name>
<feature type="domain" description="PAS" evidence="1">
    <location>
        <begin position="468"/>
        <end position="537"/>
    </location>
</feature>
<keyword evidence="3" id="KW-1185">Reference proteome</keyword>
<dbReference type="Pfam" id="PF00989">
    <property type="entry name" value="PAS"/>
    <property type="match status" value="2"/>
</dbReference>
<evidence type="ECO:0000313" key="3">
    <source>
        <dbReference type="Proteomes" id="UP000554837"/>
    </source>
</evidence>
<dbReference type="Proteomes" id="UP000554837">
    <property type="component" value="Unassembled WGS sequence"/>
</dbReference>
<proteinExistence type="predicted"/>
<dbReference type="Gene3D" id="3.30.450.20">
    <property type="entry name" value="PAS domain"/>
    <property type="match status" value="3"/>
</dbReference>
<dbReference type="PANTHER" id="PTHR44757">
    <property type="entry name" value="DIGUANYLATE CYCLASE DGCP"/>
    <property type="match status" value="1"/>
</dbReference>
<evidence type="ECO:0000259" key="1">
    <source>
        <dbReference type="PROSITE" id="PS50112"/>
    </source>
</evidence>
<dbReference type="EMBL" id="JACHHO010000003">
    <property type="protein sequence ID" value="MBB5205014.1"/>
    <property type="molecule type" value="Genomic_DNA"/>
</dbReference>
<organism evidence="2 3">
    <name type="scientific">Inhella inkyongensis</name>
    <dbReference type="NCBI Taxonomy" id="392593"/>
    <lineage>
        <taxon>Bacteria</taxon>
        <taxon>Pseudomonadati</taxon>
        <taxon>Pseudomonadota</taxon>
        <taxon>Betaproteobacteria</taxon>
        <taxon>Burkholderiales</taxon>
        <taxon>Sphaerotilaceae</taxon>
        <taxon>Inhella</taxon>
    </lineage>
</organism>
<dbReference type="AlphaFoldDB" id="A0A840S889"/>
<comment type="caution">
    <text evidence="2">The sequence shown here is derived from an EMBL/GenBank/DDBJ whole genome shotgun (WGS) entry which is preliminary data.</text>
</comment>
<dbReference type="SMART" id="SM00091">
    <property type="entry name" value="PAS"/>
    <property type="match status" value="2"/>
</dbReference>
<evidence type="ECO:0000313" key="2">
    <source>
        <dbReference type="EMBL" id="MBB5205014.1"/>
    </source>
</evidence>
<dbReference type="SUPFAM" id="SSF55785">
    <property type="entry name" value="PYP-like sensor domain (PAS domain)"/>
    <property type="match status" value="2"/>
</dbReference>
<protein>
    <submittedName>
        <fullName evidence="2">PAS domain S-box-containing protein</fullName>
    </submittedName>
</protein>
<dbReference type="InterPro" id="IPR052155">
    <property type="entry name" value="Biofilm_reg_signaling"/>
</dbReference>
<reference evidence="2 3" key="1">
    <citation type="submission" date="2020-08" db="EMBL/GenBank/DDBJ databases">
        <title>Genomic Encyclopedia of Type Strains, Phase IV (KMG-IV): sequencing the most valuable type-strain genomes for metagenomic binning, comparative biology and taxonomic classification.</title>
        <authorList>
            <person name="Goeker M."/>
        </authorList>
    </citation>
    <scope>NUCLEOTIDE SEQUENCE [LARGE SCALE GENOMIC DNA]</scope>
    <source>
        <strain evidence="2 3">DSM 23958</strain>
    </source>
</reference>
<accession>A0A840S889</accession>
<dbReference type="RefSeq" id="WP_138854962.1">
    <property type="nucleotide sequence ID" value="NZ_CP040709.1"/>
</dbReference>
<dbReference type="CDD" id="cd00130">
    <property type="entry name" value="PAS"/>
    <property type="match status" value="2"/>
</dbReference>
<dbReference type="PANTHER" id="PTHR44757:SF2">
    <property type="entry name" value="BIOFILM ARCHITECTURE MAINTENANCE PROTEIN MBAA"/>
    <property type="match status" value="1"/>
</dbReference>
<dbReference type="GO" id="GO:0006355">
    <property type="term" value="P:regulation of DNA-templated transcription"/>
    <property type="evidence" value="ECO:0007669"/>
    <property type="project" value="InterPro"/>
</dbReference>
<dbReference type="OrthoDB" id="8579121at2"/>
<gene>
    <name evidence="2" type="ORF">HNQ51_002333</name>
</gene>
<sequence length="811" mass="89166">MSNAYAGRHRQRLLHWMDRAGRARPPSQWLLGLGLLAVLLLSLALAEVLRRDRERALSQQQERNGLLARLFEDQVSRDLDGAATALATLSLSLRNGATVSTELLTQTLRHQRTLRELLITDLQGKVLAASRSEAVGQRVPEERLRPLPSGEQVVLGVWTPGRFLTDALADVLPPKLGYLPLLLRGERQGEPILMVATLHTEAWAVAMRSTLGSEGEQAALVHFDGQLLAHSHRAAPGSVWLDRLEFLSDSPQPFGTQLGLGLESRDPALLAWRQAGNRPLALIVERDRAAVLTSWWSASRPQLLGAGLMPLLLGGTVVTGWYRLRRREQHQARIAQSQRLIARRESELAHVVGNLRELLFRTDRDTRLRFISASSQTLFGQAPEALLGQSFLDLVRQSERRQARQLFNLEPAAAPACARLVLQTQDARERHFDVTVVPLMDEHGGVGFAGGAIEVTEQEQERARLEAEANFYARLVELNPLPTSLIDDQGCYLQVNQAWEAFMGHSREQVLGRPAASLQTADEARRHEALDGELRAQGGGRRYECSYVGADGQRHDLLVTKVRLSAQLGRPAAILSTVMDVSELRATERAAERKLAQAHEARGASQAFFQSVGRDLLQPLGELQEALVRASGRRRDAKALADMAAAAQRLQANVGDLLALAQRDLGTHPQGQSVTGVDLGALLQQAVQAQQAAWPDCSFELQLPRMLPAWPGNEVLLSRLMQRLCGLAAQGTGHSPRVLLDLRMEARGTPCLTLSSRGGACPPPPQLAQDEWNLCQRLTHALGADMTQEELADGGWRIQVHWAPSPNNPPS</sequence>